<evidence type="ECO:0000259" key="7">
    <source>
        <dbReference type="PROSITE" id="PS50110"/>
    </source>
</evidence>
<dbReference type="Pfam" id="PF00072">
    <property type="entry name" value="Response_reg"/>
    <property type="match status" value="1"/>
</dbReference>
<evidence type="ECO:0000256" key="4">
    <source>
        <dbReference type="ARBA" id="ARBA00023163"/>
    </source>
</evidence>
<gene>
    <name evidence="8" type="ORF">EFBL_1162</name>
</gene>
<dbReference type="Gene3D" id="3.40.50.2300">
    <property type="match status" value="1"/>
</dbReference>
<evidence type="ECO:0000256" key="1">
    <source>
        <dbReference type="ARBA" id="ARBA00022553"/>
    </source>
</evidence>
<protein>
    <submittedName>
        <fullName evidence="8">DNA-binding response regulator</fullName>
    </submittedName>
</protein>
<dbReference type="OrthoDB" id="2972364at2"/>
<dbReference type="InterPro" id="IPR016032">
    <property type="entry name" value="Sig_transdc_resp-reg_C-effctor"/>
</dbReference>
<dbReference type="InterPro" id="IPR001789">
    <property type="entry name" value="Sig_transdc_resp-reg_receiver"/>
</dbReference>
<dbReference type="SUPFAM" id="SSF46894">
    <property type="entry name" value="C-terminal effector domain of the bipartite response regulators"/>
    <property type="match status" value="1"/>
</dbReference>
<dbReference type="CDD" id="cd06170">
    <property type="entry name" value="LuxR_C_like"/>
    <property type="match status" value="1"/>
</dbReference>
<dbReference type="PROSITE" id="PS50110">
    <property type="entry name" value="RESPONSE_REGULATORY"/>
    <property type="match status" value="1"/>
</dbReference>
<dbReference type="GO" id="GO:0003677">
    <property type="term" value="F:DNA binding"/>
    <property type="evidence" value="ECO:0007669"/>
    <property type="project" value="UniProtKB-KW"/>
</dbReference>
<dbReference type="GO" id="GO:0000160">
    <property type="term" value="P:phosphorelay signal transduction system"/>
    <property type="evidence" value="ECO:0007669"/>
    <property type="project" value="InterPro"/>
</dbReference>
<dbReference type="SUPFAM" id="SSF52172">
    <property type="entry name" value="CheY-like"/>
    <property type="match status" value="1"/>
</dbReference>
<dbReference type="InterPro" id="IPR000792">
    <property type="entry name" value="Tscrpt_reg_LuxR_C"/>
</dbReference>
<keyword evidence="3 8" id="KW-0238">DNA-binding</keyword>
<dbReference type="PRINTS" id="PR00038">
    <property type="entry name" value="HTHLUXR"/>
</dbReference>
<keyword evidence="9" id="KW-1185">Reference proteome</keyword>
<keyword evidence="1 5" id="KW-0597">Phosphoprotein</keyword>
<evidence type="ECO:0000313" key="8">
    <source>
        <dbReference type="EMBL" id="GAX89538.1"/>
    </source>
</evidence>
<dbReference type="SMART" id="SM00448">
    <property type="entry name" value="REC"/>
    <property type="match status" value="1"/>
</dbReference>
<evidence type="ECO:0000256" key="3">
    <source>
        <dbReference type="ARBA" id="ARBA00023125"/>
    </source>
</evidence>
<dbReference type="AlphaFoldDB" id="A0A292YI40"/>
<evidence type="ECO:0000259" key="6">
    <source>
        <dbReference type="PROSITE" id="PS50043"/>
    </source>
</evidence>
<dbReference type="Pfam" id="PF00196">
    <property type="entry name" value="GerE"/>
    <property type="match status" value="1"/>
</dbReference>
<dbReference type="Proteomes" id="UP000217785">
    <property type="component" value="Unassembled WGS sequence"/>
</dbReference>
<comment type="caution">
    <text evidence="8">The sequence shown here is derived from an EMBL/GenBank/DDBJ whole genome shotgun (WGS) entry which is preliminary data.</text>
</comment>
<evidence type="ECO:0000256" key="5">
    <source>
        <dbReference type="PROSITE-ProRule" id="PRU00169"/>
    </source>
</evidence>
<dbReference type="RefSeq" id="WP_096181230.1">
    <property type="nucleotide sequence ID" value="NZ_BDUF01000023.1"/>
</dbReference>
<feature type="domain" description="HTH luxR-type" evidence="6">
    <location>
        <begin position="135"/>
        <end position="200"/>
    </location>
</feature>
<dbReference type="PANTHER" id="PTHR43214">
    <property type="entry name" value="TWO-COMPONENT RESPONSE REGULATOR"/>
    <property type="match status" value="1"/>
</dbReference>
<feature type="modified residue" description="4-aspartylphosphate" evidence="5">
    <location>
        <position position="57"/>
    </location>
</feature>
<accession>A0A292YI40</accession>
<proteinExistence type="predicted"/>
<keyword evidence="4" id="KW-0804">Transcription</keyword>
<dbReference type="GO" id="GO:0006355">
    <property type="term" value="P:regulation of DNA-templated transcription"/>
    <property type="evidence" value="ECO:0007669"/>
    <property type="project" value="InterPro"/>
</dbReference>
<dbReference type="PROSITE" id="PS50043">
    <property type="entry name" value="HTH_LUXR_2"/>
    <property type="match status" value="1"/>
</dbReference>
<dbReference type="EMBL" id="BDUF01000023">
    <property type="protein sequence ID" value="GAX89538.1"/>
    <property type="molecule type" value="Genomic_DNA"/>
</dbReference>
<sequence length="203" mass="22773">MSKPIKVMLVDDHPLVMNGLRNWLEGEPDIQVVGAFDNGITAFEEMRQLLPDVVVLDIRMPGINGLELARQIKGEYGDSVKLVILSGYVYEEYQRTAFEIGVHAFVPKNASYDQILNAIRQSALGNYLIFEKTKQYETHQLLTPTEIQVLQLVAQEKTNGDIAKELNMAKRTVEYHISSIIQKLGADSRIGAVVKGFQKGIIE</sequence>
<dbReference type="InterPro" id="IPR058245">
    <property type="entry name" value="NreC/VraR/RcsB-like_REC"/>
</dbReference>
<keyword evidence="2" id="KW-0805">Transcription regulation</keyword>
<feature type="domain" description="Response regulatory" evidence="7">
    <location>
        <begin position="6"/>
        <end position="123"/>
    </location>
</feature>
<name>A0A292YI40_9BACL</name>
<organism evidence="8 9">
    <name type="scientific">Effusibacillus lacus</name>
    <dbReference type="NCBI Taxonomy" id="1348429"/>
    <lineage>
        <taxon>Bacteria</taxon>
        <taxon>Bacillati</taxon>
        <taxon>Bacillota</taxon>
        <taxon>Bacilli</taxon>
        <taxon>Bacillales</taxon>
        <taxon>Alicyclobacillaceae</taxon>
        <taxon>Effusibacillus</taxon>
    </lineage>
</organism>
<evidence type="ECO:0000256" key="2">
    <source>
        <dbReference type="ARBA" id="ARBA00023015"/>
    </source>
</evidence>
<evidence type="ECO:0000313" key="9">
    <source>
        <dbReference type="Proteomes" id="UP000217785"/>
    </source>
</evidence>
<dbReference type="PANTHER" id="PTHR43214:SF43">
    <property type="entry name" value="TWO-COMPONENT RESPONSE REGULATOR"/>
    <property type="match status" value="1"/>
</dbReference>
<dbReference type="InterPro" id="IPR039420">
    <property type="entry name" value="WalR-like"/>
</dbReference>
<dbReference type="SMART" id="SM00421">
    <property type="entry name" value="HTH_LUXR"/>
    <property type="match status" value="1"/>
</dbReference>
<dbReference type="CDD" id="cd17535">
    <property type="entry name" value="REC_NarL-like"/>
    <property type="match status" value="1"/>
</dbReference>
<dbReference type="InterPro" id="IPR011006">
    <property type="entry name" value="CheY-like_superfamily"/>
</dbReference>
<reference evidence="9" key="1">
    <citation type="submission" date="2017-07" db="EMBL/GenBank/DDBJ databases">
        <title>Draft genome sequence of Effusibacillus lacus strain skLN1.</title>
        <authorList>
            <person name="Watanabe M."/>
            <person name="Kojima H."/>
            <person name="Fukui M."/>
        </authorList>
    </citation>
    <scope>NUCLEOTIDE SEQUENCE [LARGE SCALE GENOMIC DNA]</scope>
    <source>
        <strain evidence="9">skLN1</strain>
    </source>
</reference>